<protein>
    <submittedName>
        <fullName evidence="1">Uncharacterized protein</fullName>
    </submittedName>
</protein>
<gene>
    <name evidence="1" type="ORF">BWY04_00773</name>
</gene>
<evidence type="ECO:0000313" key="1">
    <source>
        <dbReference type="EMBL" id="OQB41522.1"/>
    </source>
</evidence>
<reference evidence="1" key="1">
    <citation type="submission" date="2017-02" db="EMBL/GenBank/DDBJ databases">
        <title>Delving into the versatile metabolic prowess of the omnipresent phylum Bacteroidetes.</title>
        <authorList>
            <person name="Nobu M.K."/>
            <person name="Mei R."/>
            <person name="Narihiro T."/>
            <person name="Kuroda K."/>
            <person name="Liu W.-T."/>
        </authorList>
    </citation>
    <scope>NUCLEOTIDE SEQUENCE</scope>
    <source>
        <strain evidence="1">ADurb.Bin160</strain>
    </source>
</reference>
<dbReference type="AlphaFoldDB" id="A0A1V5ZNA5"/>
<accession>A0A1V5ZNA5</accession>
<comment type="caution">
    <text evidence="1">The sequence shown here is derived from an EMBL/GenBank/DDBJ whole genome shotgun (WGS) entry which is preliminary data.</text>
</comment>
<dbReference type="EMBL" id="MWDB01000015">
    <property type="protein sequence ID" value="OQB41522.1"/>
    <property type="molecule type" value="Genomic_DNA"/>
</dbReference>
<name>A0A1V5ZNA5_9BACT</name>
<organism evidence="1">
    <name type="scientific">candidate division CPR1 bacterium ADurb.Bin160</name>
    <dbReference type="NCBI Taxonomy" id="1852826"/>
    <lineage>
        <taxon>Bacteria</taxon>
        <taxon>candidate division CPR1</taxon>
    </lineage>
</organism>
<sequence length="86" mass="9376">MACNKSSGVPTHIKYLGLSFGSRGVVNSTTSLTFSFDSQTLTHHIAIPSVANCDKYSADSFLISKSVHHCTIGKSTHFTLSYFFIK</sequence>
<dbReference type="Proteomes" id="UP000485621">
    <property type="component" value="Unassembled WGS sequence"/>
</dbReference>
<proteinExistence type="predicted"/>